<feature type="compositionally biased region" description="Polar residues" evidence="1">
    <location>
        <begin position="319"/>
        <end position="333"/>
    </location>
</feature>
<feature type="compositionally biased region" description="Basic and acidic residues" evidence="1">
    <location>
        <begin position="300"/>
        <end position="317"/>
    </location>
</feature>
<evidence type="ECO:0000256" key="1">
    <source>
        <dbReference type="SAM" id="MobiDB-lite"/>
    </source>
</evidence>
<feature type="compositionally biased region" description="Basic residues" evidence="1">
    <location>
        <begin position="394"/>
        <end position="406"/>
    </location>
</feature>
<dbReference type="Proteomes" id="UP000054477">
    <property type="component" value="Unassembled WGS sequence"/>
</dbReference>
<accession>A0A0C9XNN3</accession>
<dbReference type="OrthoDB" id="3224221at2759"/>
<reference evidence="2 3" key="1">
    <citation type="submission" date="2014-04" db="EMBL/GenBank/DDBJ databases">
        <authorList>
            <consortium name="DOE Joint Genome Institute"/>
            <person name="Kuo A."/>
            <person name="Kohler A."/>
            <person name="Nagy L.G."/>
            <person name="Floudas D."/>
            <person name="Copeland A."/>
            <person name="Barry K.W."/>
            <person name="Cichocki N."/>
            <person name="Veneault-Fourrey C."/>
            <person name="LaButti K."/>
            <person name="Lindquist E.A."/>
            <person name="Lipzen A."/>
            <person name="Lundell T."/>
            <person name="Morin E."/>
            <person name="Murat C."/>
            <person name="Sun H."/>
            <person name="Tunlid A."/>
            <person name="Henrissat B."/>
            <person name="Grigoriev I.V."/>
            <person name="Hibbett D.S."/>
            <person name="Martin F."/>
            <person name="Nordberg H.P."/>
            <person name="Cantor M.N."/>
            <person name="Hua S.X."/>
        </authorList>
    </citation>
    <scope>NUCLEOTIDE SEQUENCE [LARGE SCALE GENOMIC DNA]</scope>
    <source>
        <strain evidence="2 3">LaAM-08-1</strain>
    </source>
</reference>
<evidence type="ECO:0000313" key="3">
    <source>
        <dbReference type="Proteomes" id="UP000054477"/>
    </source>
</evidence>
<evidence type="ECO:0000313" key="2">
    <source>
        <dbReference type="EMBL" id="KIK03084.1"/>
    </source>
</evidence>
<proteinExistence type="predicted"/>
<feature type="compositionally biased region" description="Polar residues" evidence="1">
    <location>
        <begin position="155"/>
        <end position="173"/>
    </location>
</feature>
<feature type="compositionally biased region" description="Polar residues" evidence="1">
    <location>
        <begin position="290"/>
        <end position="299"/>
    </location>
</feature>
<feature type="compositionally biased region" description="Polar residues" evidence="1">
    <location>
        <begin position="79"/>
        <end position="97"/>
    </location>
</feature>
<dbReference type="HOGENOM" id="CLU_303486_0_0_1"/>
<feature type="region of interest" description="Disordered" evidence="1">
    <location>
        <begin position="646"/>
        <end position="671"/>
    </location>
</feature>
<dbReference type="EMBL" id="KN838584">
    <property type="protein sequence ID" value="KIK03084.1"/>
    <property type="molecule type" value="Genomic_DNA"/>
</dbReference>
<gene>
    <name evidence="2" type="ORF">K443DRAFT_5667</name>
</gene>
<organism evidence="2 3">
    <name type="scientific">Laccaria amethystina LaAM-08-1</name>
    <dbReference type="NCBI Taxonomy" id="1095629"/>
    <lineage>
        <taxon>Eukaryota</taxon>
        <taxon>Fungi</taxon>
        <taxon>Dikarya</taxon>
        <taxon>Basidiomycota</taxon>
        <taxon>Agaricomycotina</taxon>
        <taxon>Agaricomycetes</taxon>
        <taxon>Agaricomycetidae</taxon>
        <taxon>Agaricales</taxon>
        <taxon>Agaricineae</taxon>
        <taxon>Hydnangiaceae</taxon>
        <taxon>Laccaria</taxon>
    </lineage>
</organism>
<keyword evidence="3" id="KW-1185">Reference proteome</keyword>
<feature type="region of interest" description="Disordered" evidence="1">
    <location>
        <begin position="1"/>
        <end position="567"/>
    </location>
</feature>
<feature type="compositionally biased region" description="Basic residues" evidence="1">
    <location>
        <begin position="653"/>
        <end position="671"/>
    </location>
</feature>
<dbReference type="STRING" id="1095629.A0A0C9XNN3"/>
<feature type="compositionally biased region" description="Polar residues" evidence="1">
    <location>
        <begin position="445"/>
        <end position="456"/>
    </location>
</feature>
<dbReference type="AlphaFoldDB" id="A0A0C9XNN3"/>
<feature type="compositionally biased region" description="Basic and acidic residues" evidence="1">
    <location>
        <begin position="558"/>
        <end position="567"/>
    </location>
</feature>
<reference evidence="3" key="2">
    <citation type="submission" date="2015-01" db="EMBL/GenBank/DDBJ databases">
        <title>Evolutionary Origins and Diversification of the Mycorrhizal Mutualists.</title>
        <authorList>
            <consortium name="DOE Joint Genome Institute"/>
            <consortium name="Mycorrhizal Genomics Consortium"/>
            <person name="Kohler A."/>
            <person name="Kuo A."/>
            <person name="Nagy L.G."/>
            <person name="Floudas D."/>
            <person name="Copeland A."/>
            <person name="Barry K.W."/>
            <person name="Cichocki N."/>
            <person name="Veneault-Fourrey C."/>
            <person name="LaButti K."/>
            <person name="Lindquist E.A."/>
            <person name="Lipzen A."/>
            <person name="Lundell T."/>
            <person name="Morin E."/>
            <person name="Murat C."/>
            <person name="Riley R."/>
            <person name="Ohm R."/>
            <person name="Sun H."/>
            <person name="Tunlid A."/>
            <person name="Henrissat B."/>
            <person name="Grigoriev I.V."/>
            <person name="Hibbett D.S."/>
            <person name="Martin F."/>
        </authorList>
    </citation>
    <scope>NUCLEOTIDE SEQUENCE [LARGE SCALE GENOMIC DNA]</scope>
    <source>
        <strain evidence="3">LaAM-08-1</strain>
    </source>
</reference>
<protein>
    <submittedName>
        <fullName evidence="2">Uncharacterized protein</fullName>
    </submittedName>
</protein>
<feature type="compositionally biased region" description="Polar residues" evidence="1">
    <location>
        <begin position="116"/>
        <end position="126"/>
    </location>
</feature>
<name>A0A0C9XNN3_9AGAR</name>
<sequence length="981" mass="109918">MSSRASSPSESERWQDARTSLGPPSPSHEGRVDSNIKRYTSTVFQGRYGSPSAMSEGALHLPPRTGSPASDQDDHRSAHTQLHYTTGGSYTPSSVLQNAYGHQAPQNNRRFHRGFTSGSKSDSGFPTFSHGGQMHHATGLSSKNPDLYCAKSDHGSLTYSRTHPSPLTLPTQRSGHRPFFNESTSPSFPILNRPGLSPLRRLSPEAQQPHHDPETNSNYPPSAILQEIYGSSARQDGSTSAGVHSTSTRPTPASFSTRPIEIPPRQREKQTAEGDDPSEEDPLFRPPATSKESQQAQSQDKGKQKEGSPSSQRHDTLGRCTSNRPQPSSSQTAHLDAPAAAVSTGNIHIDDDGDFSMGAAAESLQMGLFNGSQANQSPPPPSDREIQPPSCQSRHIRPQTTRHRPHQNVSPWPTCPEFGASLDRGMEPASHQSTHTRSKSMCGPSPSQAGPSTTRPRTGFPVVSSRRSLMTTPQDHEMEFLWGASKYRCKRREHRTPGNSGEPRERHDTGYDGEEEDPDQDRFDDAGDQFARQTPQEENNEDMFGDKGGQYSDEAEEGGDKLDSNDLYPDHEAELEQEGMEDSENAHQASPPICSFWTSVLMNDQHFVTHKELERHINTINSNVNAINDNMNTGFSRIFSLLEVANGSPSHTRSTKRGKRRGPKISGLPKRRTAAANAMAANVRRHFRQLMQSRTLFAFMASNDDVFEFETIWKANGGTNAYGRTPPCCTIDDFRVDLVGLPRSPWNISASHVFCMDFIRYQGLAISDALYDDVLYYFYTRIKGLKAAYAESQLLRGARSKRKQVRRRWQRKRATFLRRLEIADSHHLLQAHVPILQQLGVDGMSSDESDLEELERDPSVRQRRPRFFVRSLLWRKRGLSAWLRVFDAMHIYERRSSGVNLRGAYPRYRVHKIDHFSQSKKFVSHLPLSAYDGTWLEGHEDLNFTVCPNNEETYDFTHHPDVHDLVDVTITNAPEVIMPFY</sequence>
<feature type="compositionally biased region" description="Polar residues" evidence="1">
    <location>
        <begin position="232"/>
        <end position="257"/>
    </location>
</feature>